<evidence type="ECO:0000313" key="2">
    <source>
        <dbReference type="EMBL" id="SPD23379.1"/>
    </source>
</evidence>
<proteinExistence type="predicted"/>
<sequence>MEATTQEIKLEVVETQGSLKVLEMVETQESLKVLEVDEALKIQEPNGKLEVVACNGGVVNFQEAPEVHGPNFEKENAVPSHPMVGDFEKSRALPKAKVESSWEYIEAWPIEVRMRFLNSRSLAKKESINKVIQVPSRYWLIGRSPLMKKQLEDSSSIRPQQDQNLEDKDF</sequence>
<dbReference type="EMBL" id="OIVN01005635">
    <property type="protein sequence ID" value="SPD23379.1"/>
    <property type="molecule type" value="Genomic_DNA"/>
</dbReference>
<protein>
    <submittedName>
        <fullName evidence="2">Uncharacterized protein</fullName>
    </submittedName>
</protein>
<evidence type="ECO:0000256" key="1">
    <source>
        <dbReference type="SAM" id="MobiDB-lite"/>
    </source>
</evidence>
<dbReference type="AlphaFoldDB" id="A0A2N9IH56"/>
<feature type="region of interest" description="Disordered" evidence="1">
    <location>
        <begin position="149"/>
        <end position="170"/>
    </location>
</feature>
<feature type="compositionally biased region" description="Polar residues" evidence="1">
    <location>
        <begin position="153"/>
        <end position="163"/>
    </location>
</feature>
<reference evidence="2" key="1">
    <citation type="submission" date="2018-02" db="EMBL/GenBank/DDBJ databases">
        <authorList>
            <person name="Cohen D.B."/>
            <person name="Kent A.D."/>
        </authorList>
    </citation>
    <scope>NUCLEOTIDE SEQUENCE</scope>
</reference>
<organism evidence="2">
    <name type="scientific">Fagus sylvatica</name>
    <name type="common">Beechnut</name>
    <dbReference type="NCBI Taxonomy" id="28930"/>
    <lineage>
        <taxon>Eukaryota</taxon>
        <taxon>Viridiplantae</taxon>
        <taxon>Streptophyta</taxon>
        <taxon>Embryophyta</taxon>
        <taxon>Tracheophyta</taxon>
        <taxon>Spermatophyta</taxon>
        <taxon>Magnoliopsida</taxon>
        <taxon>eudicotyledons</taxon>
        <taxon>Gunneridae</taxon>
        <taxon>Pentapetalae</taxon>
        <taxon>rosids</taxon>
        <taxon>fabids</taxon>
        <taxon>Fagales</taxon>
        <taxon>Fagaceae</taxon>
        <taxon>Fagus</taxon>
    </lineage>
</organism>
<accession>A0A2N9IH56</accession>
<gene>
    <name evidence="2" type="ORF">FSB_LOCUS51261</name>
</gene>
<name>A0A2N9IH56_FAGSY</name>